<dbReference type="Pfam" id="PF01381">
    <property type="entry name" value="HTH_3"/>
    <property type="match status" value="1"/>
</dbReference>
<comment type="caution">
    <text evidence="2">The sequence shown here is derived from an EMBL/GenBank/DDBJ whole genome shotgun (WGS) entry which is preliminary data.</text>
</comment>
<dbReference type="CDD" id="cd00093">
    <property type="entry name" value="HTH_XRE"/>
    <property type="match status" value="1"/>
</dbReference>
<protein>
    <recommendedName>
        <fullName evidence="1">HTH cro/C1-type domain-containing protein</fullName>
    </recommendedName>
</protein>
<evidence type="ECO:0000313" key="3">
    <source>
        <dbReference type="Proteomes" id="UP001501175"/>
    </source>
</evidence>
<dbReference type="SUPFAM" id="SSF47413">
    <property type="entry name" value="lambda repressor-like DNA-binding domains"/>
    <property type="match status" value="1"/>
</dbReference>
<dbReference type="RefSeq" id="WP_345246701.1">
    <property type="nucleotide sequence ID" value="NZ_BAABHD010000074.1"/>
</dbReference>
<dbReference type="InterPro" id="IPR001387">
    <property type="entry name" value="Cro/C1-type_HTH"/>
</dbReference>
<dbReference type="SMART" id="SM00530">
    <property type="entry name" value="HTH_XRE"/>
    <property type="match status" value="1"/>
</dbReference>
<sequence>MHTKRDIEITKVPSDDLAERMQSAEGGTFSGDTEDVEEDEIDLPGQLLPGGGIRLSNTSEDIPKLIAELRIMRGMTQAELGQAIGYPAQVIGNIEQGSRKLGLKTLKDLFEALGGDLYIEYREKQQ</sequence>
<dbReference type="PROSITE" id="PS50943">
    <property type="entry name" value="HTH_CROC1"/>
    <property type="match status" value="1"/>
</dbReference>
<proteinExistence type="predicted"/>
<dbReference type="Proteomes" id="UP001501175">
    <property type="component" value="Unassembled WGS sequence"/>
</dbReference>
<evidence type="ECO:0000313" key="2">
    <source>
        <dbReference type="EMBL" id="GAA4463612.1"/>
    </source>
</evidence>
<gene>
    <name evidence="2" type="ORF">GCM10023189_41830</name>
</gene>
<evidence type="ECO:0000259" key="1">
    <source>
        <dbReference type="PROSITE" id="PS50943"/>
    </source>
</evidence>
<feature type="domain" description="HTH cro/C1-type" evidence="1">
    <location>
        <begin position="66"/>
        <end position="117"/>
    </location>
</feature>
<dbReference type="EMBL" id="BAABHD010000074">
    <property type="protein sequence ID" value="GAA4463612.1"/>
    <property type="molecule type" value="Genomic_DNA"/>
</dbReference>
<dbReference type="InterPro" id="IPR010982">
    <property type="entry name" value="Lambda_DNA-bd_dom_sf"/>
</dbReference>
<name>A0ABP8NCI7_9BACT</name>
<dbReference type="Gene3D" id="1.10.260.40">
    <property type="entry name" value="lambda repressor-like DNA-binding domains"/>
    <property type="match status" value="1"/>
</dbReference>
<keyword evidence="3" id="KW-1185">Reference proteome</keyword>
<accession>A0ABP8NCI7</accession>
<reference evidence="3" key="1">
    <citation type="journal article" date="2019" name="Int. J. Syst. Evol. Microbiol.">
        <title>The Global Catalogue of Microorganisms (GCM) 10K type strain sequencing project: providing services to taxonomists for standard genome sequencing and annotation.</title>
        <authorList>
            <consortium name="The Broad Institute Genomics Platform"/>
            <consortium name="The Broad Institute Genome Sequencing Center for Infectious Disease"/>
            <person name="Wu L."/>
            <person name="Ma J."/>
        </authorList>
    </citation>
    <scope>NUCLEOTIDE SEQUENCE [LARGE SCALE GENOMIC DNA]</scope>
    <source>
        <strain evidence="3">JCM 17927</strain>
    </source>
</reference>
<organism evidence="2 3">
    <name type="scientific">Nibrella saemangeumensis</name>
    <dbReference type="NCBI Taxonomy" id="1084526"/>
    <lineage>
        <taxon>Bacteria</taxon>
        <taxon>Pseudomonadati</taxon>
        <taxon>Bacteroidota</taxon>
        <taxon>Cytophagia</taxon>
        <taxon>Cytophagales</taxon>
        <taxon>Spirosomataceae</taxon>
        <taxon>Nibrella</taxon>
    </lineage>
</organism>